<evidence type="ECO:0000313" key="1">
    <source>
        <dbReference type="EMBL" id="CAB9506815.1"/>
    </source>
</evidence>
<keyword evidence="2" id="KW-1185">Reference proteome</keyword>
<dbReference type="Proteomes" id="UP001153069">
    <property type="component" value="Unassembled WGS sequence"/>
</dbReference>
<proteinExistence type="predicted"/>
<gene>
    <name evidence="1" type="ORF">SEMRO_280_G106990.1</name>
</gene>
<evidence type="ECO:0000313" key="2">
    <source>
        <dbReference type="Proteomes" id="UP001153069"/>
    </source>
</evidence>
<reference evidence="1" key="1">
    <citation type="submission" date="2020-06" db="EMBL/GenBank/DDBJ databases">
        <authorList>
            <consortium name="Plant Systems Biology data submission"/>
        </authorList>
    </citation>
    <scope>NUCLEOTIDE SEQUENCE</scope>
    <source>
        <strain evidence="1">D6</strain>
    </source>
</reference>
<sequence length="180" mass="20710">MTPPFNNPSNQETAQFQINPNQTATSRNMVFPVGTRLWIKGGTYKHHVAEYRRQCGTYYSLVELVENNRLVKVRFNNIQLILISSREAAIRGRQVAARIAYQENVDVDEIAAMGAWAQVPVLDPSLPLNPSRREHVIQRILGEEIDEHQLKEEKRAHEELKNDFREVLMMCVNEKEGSDP</sequence>
<dbReference type="AlphaFoldDB" id="A0A9N8HC06"/>
<accession>A0A9N8HC06</accession>
<comment type="caution">
    <text evidence="1">The sequence shown here is derived from an EMBL/GenBank/DDBJ whole genome shotgun (WGS) entry which is preliminary data.</text>
</comment>
<dbReference type="EMBL" id="CAICTM010000279">
    <property type="protein sequence ID" value="CAB9506815.1"/>
    <property type="molecule type" value="Genomic_DNA"/>
</dbReference>
<protein>
    <submittedName>
        <fullName evidence="1">Uncharacterized protein</fullName>
    </submittedName>
</protein>
<name>A0A9N8HC06_9STRA</name>
<organism evidence="1 2">
    <name type="scientific">Seminavis robusta</name>
    <dbReference type="NCBI Taxonomy" id="568900"/>
    <lineage>
        <taxon>Eukaryota</taxon>
        <taxon>Sar</taxon>
        <taxon>Stramenopiles</taxon>
        <taxon>Ochrophyta</taxon>
        <taxon>Bacillariophyta</taxon>
        <taxon>Bacillariophyceae</taxon>
        <taxon>Bacillariophycidae</taxon>
        <taxon>Naviculales</taxon>
        <taxon>Naviculaceae</taxon>
        <taxon>Seminavis</taxon>
    </lineage>
</organism>